<sequence>MNTHFSSIVVPVDGSKGSQNAASFAAKLAETAKTPVVLIHVFSINEKPIGVDDTFGLGLVTISYEHQEDIDQIKEERSKKAFARIYETLGGKPSNFEEKTLIGDPAEEILLYLEENPDSMVIMGRRGLSKIRSLLLGSVSEKIMRYFPGAITVVP</sequence>
<dbReference type="CDD" id="cd00293">
    <property type="entry name" value="USP-like"/>
    <property type="match status" value="1"/>
</dbReference>
<organism evidence="3 4">
    <name type="scientific">Candidatus Nitrosacidococcus tergens</name>
    <dbReference type="NCBI Taxonomy" id="553981"/>
    <lineage>
        <taxon>Bacteria</taxon>
        <taxon>Pseudomonadati</taxon>
        <taxon>Pseudomonadota</taxon>
        <taxon>Gammaproteobacteria</taxon>
        <taxon>Chromatiales</taxon>
        <taxon>Chromatiaceae</taxon>
        <taxon>Candidatus Nitrosacidococcus</taxon>
    </lineage>
</organism>
<dbReference type="KEGG" id="ntg:NSCAC_0733"/>
<dbReference type="Proteomes" id="UP000516072">
    <property type="component" value="Chromosome"/>
</dbReference>
<dbReference type="SUPFAM" id="SSF52402">
    <property type="entry name" value="Adenine nucleotide alpha hydrolases-like"/>
    <property type="match status" value="1"/>
</dbReference>
<dbReference type="RefSeq" id="WP_197745053.1">
    <property type="nucleotide sequence ID" value="NZ_LR778175.1"/>
</dbReference>
<dbReference type="InterPro" id="IPR014729">
    <property type="entry name" value="Rossmann-like_a/b/a_fold"/>
</dbReference>
<dbReference type="InterPro" id="IPR006015">
    <property type="entry name" value="Universal_stress_UspA"/>
</dbReference>
<name>A0A7G1Q8Y1_9GAMM</name>
<proteinExistence type="inferred from homology"/>
<reference evidence="3 4" key="1">
    <citation type="submission" date="2020-03" db="EMBL/GenBank/DDBJ databases">
        <authorList>
            <person name="Picone N."/>
        </authorList>
    </citation>
    <scope>NUCLEOTIDE SEQUENCE [LARGE SCALE GENOMIC DNA]</scope>
    <source>
        <strain evidence="3">NSCAC1</strain>
    </source>
</reference>
<dbReference type="PRINTS" id="PR01438">
    <property type="entry name" value="UNVRSLSTRESS"/>
</dbReference>
<dbReference type="Gene3D" id="3.40.50.620">
    <property type="entry name" value="HUPs"/>
    <property type="match status" value="1"/>
</dbReference>
<gene>
    <name evidence="3" type="ORF">NSCAC_0733</name>
</gene>
<dbReference type="Pfam" id="PF00582">
    <property type="entry name" value="Usp"/>
    <property type="match status" value="1"/>
</dbReference>
<dbReference type="InterPro" id="IPR006016">
    <property type="entry name" value="UspA"/>
</dbReference>
<dbReference type="PANTHER" id="PTHR46268:SF6">
    <property type="entry name" value="UNIVERSAL STRESS PROTEIN UP12"/>
    <property type="match status" value="1"/>
</dbReference>
<evidence type="ECO:0000313" key="3">
    <source>
        <dbReference type="EMBL" id="CAB1275575.1"/>
    </source>
</evidence>
<evidence type="ECO:0000259" key="2">
    <source>
        <dbReference type="Pfam" id="PF00582"/>
    </source>
</evidence>
<accession>A0A7G1Q8Y1</accession>
<dbReference type="AlphaFoldDB" id="A0A7G1Q8Y1"/>
<protein>
    <submittedName>
        <fullName evidence="3">UspA domain protein</fullName>
    </submittedName>
</protein>
<keyword evidence="4" id="KW-1185">Reference proteome</keyword>
<dbReference type="EMBL" id="LR778175">
    <property type="protein sequence ID" value="CAB1275575.1"/>
    <property type="molecule type" value="Genomic_DNA"/>
</dbReference>
<evidence type="ECO:0000256" key="1">
    <source>
        <dbReference type="ARBA" id="ARBA00008791"/>
    </source>
</evidence>
<evidence type="ECO:0000313" key="4">
    <source>
        <dbReference type="Proteomes" id="UP000516072"/>
    </source>
</evidence>
<dbReference type="PANTHER" id="PTHR46268">
    <property type="entry name" value="STRESS RESPONSE PROTEIN NHAX"/>
    <property type="match status" value="1"/>
</dbReference>
<comment type="similarity">
    <text evidence="1">Belongs to the universal stress protein A family.</text>
</comment>
<feature type="domain" description="UspA" evidence="2">
    <location>
        <begin position="5"/>
        <end position="155"/>
    </location>
</feature>